<protein>
    <recommendedName>
        <fullName evidence="3">K Homology domain-containing protein</fullName>
    </recommendedName>
</protein>
<dbReference type="Proteomes" id="UP000054097">
    <property type="component" value="Unassembled WGS sequence"/>
</dbReference>
<dbReference type="Pfam" id="PF00013">
    <property type="entry name" value="KH_1"/>
    <property type="match status" value="2"/>
</dbReference>
<accession>A0A0C3AKG8</accession>
<dbReference type="SMART" id="SM00322">
    <property type="entry name" value="KH"/>
    <property type="match status" value="2"/>
</dbReference>
<dbReference type="OrthoDB" id="442947at2759"/>
<dbReference type="Gene3D" id="3.30.1370.10">
    <property type="entry name" value="K Homology domain, type 1"/>
    <property type="match status" value="1"/>
</dbReference>
<proteinExistence type="predicted"/>
<feature type="domain" description="K Homology" evidence="3">
    <location>
        <begin position="171"/>
        <end position="254"/>
    </location>
</feature>
<keyword evidence="5" id="KW-1185">Reference proteome</keyword>
<evidence type="ECO:0000313" key="5">
    <source>
        <dbReference type="Proteomes" id="UP000054097"/>
    </source>
</evidence>
<dbReference type="InterPro" id="IPR004088">
    <property type="entry name" value="KH_dom_type_1"/>
</dbReference>
<sequence>MVSESIPGNPERILNVSGALDAVSKAFGLIVRRINDEPFDRPSVPGSRAVTIKFIIPNSRMGSVIGKAGAKIKEIQEASGARLNASEGMLPGSTERILSVTGVADAVHIATYYIGNILIQQQEAHGTVGLSYRQSRPPRAFNEGAGGGGPGPTYYPAPYQNHMMPAVPTGPLQTQQIFIPNDLVGCIIGKGGAKINEIRQSSGSQIKIMEPGAVGVGVGGQQAGPPNEGERLVVITGQPQNIQLAVGMLYHRLEEEKRKQMAQRGIYSNSYIMALPTNYNLNKYLAVIFEPNSEYISHPSDLVALVPALEYVGQIGQLQDSHLYAIPLTVWHTFDMRQLETPRGITSVQIQEPKIRVKRGGDDL</sequence>
<evidence type="ECO:0000256" key="1">
    <source>
        <dbReference type="ARBA" id="ARBA00022737"/>
    </source>
</evidence>
<organism evidence="4 5">
    <name type="scientific">Serendipita vermifera MAFF 305830</name>
    <dbReference type="NCBI Taxonomy" id="933852"/>
    <lineage>
        <taxon>Eukaryota</taxon>
        <taxon>Fungi</taxon>
        <taxon>Dikarya</taxon>
        <taxon>Basidiomycota</taxon>
        <taxon>Agaricomycotina</taxon>
        <taxon>Agaricomycetes</taxon>
        <taxon>Sebacinales</taxon>
        <taxon>Serendipitaceae</taxon>
        <taxon>Serendipita</taxon>
    </lineage>
</organism>
<dbReference type="HOGENOM" id="CLU_761089_0_0_1"/>
<dbReference type="STRING" id="933852.A0A0C3AKG8"/>
<dbReference type="SUPFAM" id="SSF54791">
    <property type="entry name" value="Eukaryotic type KH-domain (KH-domain type I)"/>
    <property type="match status" value="2"/>
</dbReference>
<dbReference type="InterPro" id="IPR004087">
    <property type="entry name" value="KH_dom"/>
</dbReference>
<evidence type="ECO:0000256" key="2">
    <source>
        <dbReference type="PROSITE-ProRule" id="PRU00117"/>
    </source>
</evidence>
<dbReference type="Gene3D" id="3.30.310.210">
    <property type="match status" value="1"/>
</dbReference>
<reference evidence="5" key="2">
    <citation type="submission" date="2015-01" db="EMBL/GenBank/DDBJ databases">
        <title>Evolutionary Origins and Diversification of the Mycorrhizal Mutualists.</title>
        <authorList>
            <consortium name="DOE Joint Genome Institute"/>
            <consortium name="Mycorrhizal Genomics Consortium"/>
            <person name="Kohler A."/>
            <person name="Kuo A."/>
            <person name="Nagy L.G."/>
            <person name="Floudas D."/>
            <person name="Copeland A."/>
            <person name="Barry K.W."/>
            <person name="Cichocki N."/>
            <person name="Veneault-Fourrey C."/>
            <person name="LaButti K."/>
            <person name="Lindquist E.A."/>
            <person name="Lipzen A."/>
            <person name="Lundell T."/>
            <person name="Morin E."/>
            <person name="Murat C."/>
            <person name="Riley R."/>
            <person name="Ohm R."/>
            <person name="Sun H."/>
            <person name="Tunlid A."/>
            <person name="Henrissat B."/>
            <person name="Grigoriev I.V."/>
            <person name="Hibbett D.S."/>
            <person name="Martin F."/>
        </authorList>
    </citation>
    <scope>NUCLEOTIDE SEQUENCE [LARGE SCALE GENOMIC DNA]</scope>
    <source>
        <strain evidence="5">MAFF 305830</strain>
    </source>
</reference>
<feature type="domain" description="K Homology" evidence="3">
    <location>
        <begin position="48"/>
        <end position="119"/>
    </location>
</feature>
<reference evidence="4 5" key="1">
    <citation type="submission" date="2014-04" db="EMBL/GenBank/DDBJ databases">
        <authorList>
            <consortium name="DOE Joint Genome Institute"/>
            <person name="Kuo A."/>
            <person name="Zuccaro A."/>
            <person name="Kohler A."/>
            <person name="Nagy L.G."/>
            <person name="Floudas D."/>
            <person name="Copeland A."/>
            <person name="Barry K.W."/>
            <person name="Cichocki N."/>
            <person name="Veneault-Fourrey C."/>
            <person name="LaButti K."/>
            <person name="Lindquist E.A."/>
            <person name="Lipzen A."/>
            <person name="Lundell T."/>
            <person name="Morin E."/>
            <person name="Murat C."/>
            <person name="Sun H."/>
            <person name="Tunlid A."/>
            <person name="Henrissat B."/>
            <person name="Grigoriev I.V."/>
            <person name="Hibbett D.S."/>
            <person name="Martin F."/>
            <person name="Nordberg H.P."/>
            <person name="Cantor M.N."/>
            <person name="Hua S.X."/>
        </authorList>
    </citation>
    <scope>NUCLEOTIDE SEQUENCE [LARGE SCALE GENOMIC DNA]</scope>
    <source>
        <strain evidence="4 5">MAFF 305830</strain>
    </source>
</reference>
<dbReference type="InterPro" id="IPR036612">
    <property type="entry name" value="KH_dom_type_1_sf"/>
</dbReference>
<keyword evidence="2" id="KW-0694">RNA-binding</keyword>
<dbReference type="CDD" id="cd22456">
    <property type="entry name" value="KH-I_Rnc1_rpt2"/>
    <property type="match status" value="1"/>
</dbReference>
<gene>
    <name evidence="4" type="ORF">M408DRAFT_30923</name>
</gene>
<dbReference type="GO" id="GO:0003723">
    <property type="term" value="F:RNA binding"/>
    <property type="evidence" value="ECO:0007669"/>
    <property type="project" value="UniProtKB-UniRule"/>
</dbReference>
<dbReference type="PROSITE" id="PS50084">
    <property type="entry name" value="KH_TYPE_1"/>
    <property type="match status" value="2"/>
</dbReference>
<dbReference type="AlphaFoldDB" id="A0A0C3AKG8"/>
<keyword evidence="1" id="KW-0677">Repeat</keyword>
<evidence type="ECO:0000259" key="3">
    <source>
        <dbReference type="SMART" id="SM00322"/>
    </source>
</evidence>
<dbReference type="EMBL" id="KN824543">
    <property type="protein sequence ID" value="KIM19791.1"/>
    <property type="molecule type" value="Genomic_DNA"/>
</dbReference>
<dbReference type="PANTHER" id="PTHR10288">
    <property type="entry name" value="KH DOMAIN CONTAINING RNA BINDING PROTEIN"/>
    <property type="match status" value="1"/>
</dbReference>
<evidence type="ECO:0000313" key="4">
    <source>
        <dbReference type="EMBL" id="KIM19791.1"/>
    </source>
</evidence>
<name>A0A0C3AKG8_SERVB</name>